<evidence type="ECO:0000313" key="3">
    <source>
        <dbReference type="Proteomes" id="UP000323426"/>
    </source>
</evidence>
<feature type="transmembrane region" description="Helical" evidence="1">
    <location>
        <begin position="100"/>
        <end position="117"/>
    </location>
</feature>
<organism evidence="2 3">
    <name type="scientific">Adhaeribacter rhizoryzae</name>
    <dbReference type="NCBI Taxonomy" id="2607907"/>
    <lineage>
        <taxon>Bacteria</taxon>
        <taxon>Pseudomonadati</taxon>
        <taxon>Bacteroidota</taxon>
        <taxon>Cytophagia</taxon>
        <taxon>Cytophagales</taxon>
        <taxon>Hymenobacteraceae</taxon>
        <taxon>Adhaeribacter</taxon>
    </lineage>
</organism>
<keyword evidence="1" id="KW-0472">Membrane</keyword>
<dbReference type="RefSeq" id="WP_150087766.1">
    <property type="nucleotide sequence ID" value="NZ_VWSF01000004.1"/>
</dbReference>
<dbReference type="AlphaFoldDB" id="A0A5M6DK15"/>
<gene>
    <name evidence="2" type="ORF">F0145_07875</name>
</gene>
<reference evidence="2 3" key="1">
    <citation type="submission" date="2019-09" db="EMBL/GenBank/DDBJ databases">
        <title>Genome sequence and assembly of Adhaeribacter sp.</title>
        <authorList>
            <person name="Chhetri G."/>
        </authorList>
    </citation>
    <scope>NUCLEOTIDE SEQUENCE [LARGE SCALE GENOMIC DNA]</scope>
    <source>
        <strain evidence="2 3">DK36</strain>
    </source>
</reference>
<evidence type="ECO:0000313" key="2">
    <source>
        <dbReference type="EMBL" id="KAA5547848.1"/>
    </source>
</evidence>
<accession>A0A5M6DK15</accession>
<evidence type="ECO:0000256" key="1">
    <source>
        <dbReference type="SAM" id="Phobius"/>
    </source>
</evidence>
<dbReference type="Proteomes" id="UP000323426">
    <property type="component" value="Unassembled WGS sequence"/>
</dbReference>
<proteinExistence type="predicted"/>
<protein>
    <submittedName>
        <fullName evidence="2">Uncharacterized protein</fullName>
    </submittedName>
</protein>
<keyword evidence="1" id="KW-0812">Transmembrane</keyword>
<sequence length="147" mass="16313">MQNQYSFKNSYKSRPFRAAALLFLTLCLLISCPIKRELKAIFSLPVPAGSHSAATQFPRQITGNVSAANFELACTKMVHSILDKVETSSFFRNFDFKNPALFLIISLAGLYLLLLAAKGNKILLPTFSGGILAAKIPLFLRYRQLVI</sequence>
<dbReference type="EMBL" id="VWSF01000004">
    <property type="protein sequence ID" value="KAA5547848.1"/>
    <property type="molecule type" value="Genomic_DNA"/>
</dbReference>
<keyword evidence="1" id="KW-1133">Transmembrane helix</keyword>
<keyword evidence="3" id="KW-1185">Reference proteome</keyword>
<name>A0A5M6DK15_9BACT</name>
<comment type="caution">
    <text evidence="2">The sequence shown here is derived from an EMBL/GenBank/DDBJ whole genome shotgun (WGS) entry which is preliminary data.</text>
</comment>